<dbReference type="InterPro" id="IPR001791">
    <property type="entry name" value="Laminin_G"/>
</dbReference>
<dbReference type="CDD" id="cd00110">
    <property type="entry name" value="LamG"/>
    <property type="match status" value="6"/>
</dbReference>
<dbReference type="FunFam" id="2.60.120.200:FF:000001">
    <property type="entry name" value="neurexin-1 isoform X1"/>
    <property type="match status" value="1"/>
</dbReference>
<keyword evidence="8" id="KW-0130">Cell adhesion</keyword>
<feature type="compositionally biased region" description="Polar residues" evidence="14">
    <location>
        <begin position="1382"/>
        <end position="1392"/>
    </location>
</feature>
<dbReference type="Pfam" id="PF02210">
    <property type="entry name" value="Laminin_G_2"/>
    <property type="match status" value="6"/>
</dbReference>
<evidence type="ECO:0000256" key="10">
    <source>
        <dbReference type="ARBA" id="ARBA00023136"/>
    </source>
</evidence>
<comment type="subcellular location">
    <subcellularLocation>
        <location evidence="1">Membrane</location>
        <topology evidence="1">Single-pass type I membrane protein</topology>
    </subcellularLocation>
</comment>
<evidence type="ECO:0000256" key="3">
    <source>
        <dbReference type="ARBA" id="ARBA00022536"/>
    </source>
</evidence>
<protein>
    <submittedName>
        <fullName evidence="19">Neurexin 3b</fullName>
    </submittedName>
</protein>
<evidence type="ECO:0000259" key="17">
    <source>
        <dbReference type="PROSITE" id="PS50025"/>
    </source>
</evidence>
<evidence type="ECO:0000313" key="19">
    <source>
        <dbReference type="Ensembl" id="ENSGMOP00000052511.1"/>
    </source>
</evidence>
<name>A0A8C5BTE1_GADMO</name>
<dbReference type="InterPro" id="IPR050372">
    <property type="entry name" value="Neurexin-related_CASP"/>
</dbReference>
<dbReference type="SMART" id="SM00294">
    <property type="entry name" value="4.1m"/>
    <property type="match status" value="1"/>
</dbReference>
<feature type="domain" description="Laminin G" evidence="17">
    <location>
        <begin position="277"/>
        <end position="474"/>
    </location>
</feature>
<accession>A0A8C5BTE1</accession>
<dbReference type="FunFam" id="2.60.120.200:FF:000007">
    <property type="entry name" value="neurexin-1 isoform X1"/>
    <property type="match status" value="1"/>
</dbReference>
<dbReference type="PROSITE" id="PS50025">
    <property type="entry name" value="LAM_G_DOMAIN"/>
    <property type="match status" value="6"/>
</dbReference>
<feature type="domain" description="Laminin G" evidence="17">
    <location>
        <begin position="27"/>
        <end position="207"/>
    </location>
</feature>
<feature type="domain" description="EGF-like" evidence="18">
    <location>
        <begin position="691"/>
        <end position="728"/>
    </location>
</feature>
<evidence type="ECO:0000256" key="12">
    <source>
        <dbReference type="ARBA" id="ARBA00054347"/>
    </source>
</evidence>
<feature type="transmembrane region" description="Helical" evidence="15">
    <location>
        <begin position="1606"/>
        <end position="1626"/>
    </location>
</feature>
<evidence type="ECO:0000256" key="9">
    <source>
        <dbReference type="ARBA" id="ARBA00022989"/>
    </source>
</evidence>
<keyword evidence="11" id="KW-1015">Disulfide bond</keyword>
<keyword evidence="9 15" id="KW-1133">Transmembrane helix</keyword>
<sequence>MNPCCLPGLLLPLLAVALAGTLGLSGALEFTGAEGQWARYMRWDASSRSDLTFQFKTSAPDGLVLYFDDGGYCDFLLLAVAAGRLRLHFSIDCAETTVTSDKAVNDSRWHFVAVGRDNLRTALTLDGVTKADEVRPQRHFMKIVSDLFLGGLPGDIRMSAITLPSVGQLPPFRGIIRELSYGSGPPRLINSQKVRLDLLGLCTENPCENGGSCSLADGEPYCDCSKTGYMGRYCTEGKARPAHSIADSSVLLERWAVGGLGRGGGGKVRNGNEGENVATFRGSEYFCYDLSQNPIQSSSDEITLSFKTWQRNGLLLHTGKSADYVNLALKDGAVSLVINLGSGAFEAIVEPVNGKFNDNSWHDIKVTRNLRQQSGIGHAMVNKLHCMVTISVDGILTTTGYTQEDYTMLGSDDFFYVGGSPSTADLPGSPVSNNFMGCLKEVVYKNNDIRLELSRLARIVDPKMKLQGDVVFRCENVPTLDPINFETPESYLGLPKWNTKRVGSISFDFRTSEPNGLILFTHGKPQDRRGGDATPATAAAAAAAKGQKNNNKVDFFAVELLDGGLYLLLDMGSGTIKVKATVAKVNDGAWYHVDIQRDGRSGIISVNSRRTPFTANGENEILDLEGDLYLGGLPDSRPGLVRPTELWTAMLNYGYVGCVRDLFIDGRSKDVRQIAQSQNMTGIRPSCSKMAAKQCDAKPCKNQGACKEGWNRYICDCTATGFWASTCEREASVLSYDGSMYMKVVMPTTMHTEAEDVSLRFTSQRAFGLLMAATSRDSADTLRLELDSGRVKLTVNLDCVRINCNSSKGPEVIYAGQKLNDNEWHAVRVVRRGKNFKLTVDEDVAEGQMAGDHTRLEFHNVETGILTEKRFVSSSPSSFIGHLQGLKFNGMQYIDMCKNGDIDFCELNARFGMRSIIADPVTFRSKGSYLGLATLQAYTTMHLFFQFKTTSSDGFILFNSGDGNDFIAVELVKGFIHYVFDLGNGPSLLKGNSDNQLNDNQWHNVVITRDATNTHTLKVDTKSVTQNVNGAKNLDLKGDLFIGGLGPNMYQSLPKLVVSREGFQGCLASVDLNGRLPDLINDALFRSGQVERGCEGPSTTCQEDSCTNMGVCIQQWENFTCDCTMTSYTGTHCNDPGTTYIFGKGGGLITYTWPNNDRPSTRTDRLAVGFSSTIQDGILVRIDSAPRLGDYIMLHIEQGKVGVTFNIGTVDISVRETSTAINDGKYHLVRFTRNGGNATLQVDNWPINEHFPSGNSDIERYQMANKKIPFKYTRPVEDWLQEKGRQLTIFNTQATISIGGNDRKRPYQGQLSGLYYNGLKVLNMAAEAHANIKVNGSVRLVGDVPASRGAARTTTSVPPEMSTTFIETTTTLSTTTTRKQRSPPTIQQTTDDIVSSAECSSDDEDLEECDSGQTGGELVIPVLIEDPIDTPSVSTLSPFMPFPTTLRPVPTIIETTKESLALATEAGVPCDDGADDDDDYGDDDDVGDGMVISGFGSGEAFDSSLPPTDDEDFYTTFSLVTDKIMTTSAYDGAPLPPAVPSDAPPKLPAGKMNNRELKPPPRGGPPITSPMLRSVPAALPTLPGVVRRAPPESSEVIRESGSTTGMVVGIVSAAALCILILLYAMYKYRNRDEGSYQVDETRNYISNSATQSNGAVVKEKAGAAGGGGSKRPKDKDKEYYV</sequence>
<dbReference type="GO" id="GO:0016020">
    <property type="term" value="C:membrane"/>
    <property type="evidence" value="ECO:0007669"/>
    <property type="project" value="UniProtKB-SubCell"/>
</dbReference>
<evidence type="ECO:0000313" key="20">
    <source>
        <dbReference type="Proteomes" id="UP000694546"/>
    </source>
</evidence>
<dbReference type="GO" id="GO:0007155">
    <property type="term" value="P:cell adhesion"/>
    <property type="evidence" value="ECO:0007669"/>
    <property type="project" value="UniProtKB-KW"/>
</dbReference>
<dbReference type="SMART" id="SM00282">
    <property type="entry name" value="LamG"/>
    <property type="match status" value="6"/>
</dbReference>
<dbReference type="FunFam" id="2.10.25.10:FF:000015">
    <property type="entry name" value="neurexin-1 isoform X1"/>
    <property type="match status" value="1"/>
</dbReference>
<keyword evidence="5" id="KW-0479">Metal-binding</keyword>
<organism evidence="19 20">
    <name type="scientific">Gadus morhua</name>
    <name type="common">Atlantic cod</name>
    <dbReference type="NCBI Taxonomy" id="8049"/>
    <lineage>
        <taxon>Eukaryota</taxon>
        <taxon>Metazoa</taxon>
        <taxon>Chordata</taxon>
        <taxon>Craniata</taxon>
        <taxon>Vertebrata</taxon>
        <taxon>Euteleostomi</taxon>
        <taxon>Actinopterygii</taxon>
        <taxon>Neopterygii</taxon>
        <taxon>Teleostei</taxon>
        <taxon>Neoteleostei</taxon>
        <taxon>Acanthomorphata</taxon>
        <taxon>Zeiogadaria</taxon>
        <taxon>Gadariae</taxon>
        <taxon>Gadiformes</taxon>
        <taxon>Gadoidei</taxon>
        <taxon>Gadidae</taxon>
        <taxon>Gadus</taxon>
    </lineage>
</organism>
<keyword evidence="3 13" id="KW-0245">EGF-like domain</keyword>
<dbReference type="InterPro" id="IPR003585">
    <property type="entry name" value="Neurexin-like"/>
</dbReference>
<comment type="function">
    <text evidence="12">Neuronal cell surface protein that may be involved in cell recognition and cell adhesion.</text>
</comment>
<feature type="chain" id="PRO_5034616475" evidence="16">
    <location>
        <begin position="28"/>
        <end position="1681"/>
    </location>
</feature>
<feature type="domain" description="Laminin G" evidence="17">
    <location>
        <begin position="1138"/>
        <end position="1338"/>
    </location>
</feature>
<evidence type="ECO:0000259" key="18">
    <source>
        <dbReference type="PROSITE" id="PS50026"/>
    </source>
</evidence>
<feature type="domain" description="EGF-like" evidence="18">
    <location>
        <begin position="1097"/>
        <end position="1134"/>
    </location>
</feature>
<feature type="compositionally biased region" description="Basic and acidic residues" evidence="14">
    <location>
        <begin position="1671"/>
        <end position="1681"/>
    </location>
</feature>
<dbReference type="Gene3D" id="2.60.120.200">
    <property type="match status" value="6"/>
</dbReference>
<dbReference type="SUPFAM" id="SSF49899">
    <property type="entry name" value="Concanavalin A-like lectins/glucanases"/>
    <property type="match status" value="6"/>
</dbReference>
<feature type="domain" description="Laminin G" evidence="17">
    <location>
        <begin position="919"/>
        <end position="1094"/>
    </location>
</feature>
<dbReference type="PROSITE" id="PS50026">
    <property type="entry name" value="EGF_3"/>
    <property type="match status" value="3"/>
</dbReference>
<dbReference type="Ensembl" id="ENSGMOT00000053727.1">
    <property type="protein sequence ID" value="ENSGMOP00000052511.1"/>
    <property type="gene ID" value="ENSGMOG00000015946.2"/>
</dbReference>
<evidence type="ECO:0000256" key="5">
    <source>
        <dbReference type="ARBA" id="ARBA00022723"/>
    </source>
</evidence>
<dbReference type="CDD" id="cd00054">
    <property type="entry name" value="EGF_CA"/>
    <property type="match status" value="3"/>
</dbReference>
<dbReference type="PANTHER" id="PTHR15036">
    <property type="entry name" value="PIKACHURIN-LIKE PROTEIN"/>
    <property type="match status" value="1"/>
</dbReference>
<evidence type="ECO:0000256" key="6">
    <source>
        <dbReference type="ARBA" id="ARBA00022737"/>
    </source>
</evidence>
<dbReference type="FunFam" id="2.60.120.200:FF:000004">
    <property type="entry name" value="neurexin-1 isoform X1"/>
    <property type="match status" value="1"/>
</dbReference>
<evidence type="ECO:0000256" key="1">
    <source>
        <dbReference type="ARBA" id="ARBA00004479"/>
    </source>
</evidence>
<feature type="signal peptide" evidence="16">
    <location>
        <begin position="1"/>
        <end position="27"/>
    </location>
</feature>
<feature type="domain" description="Laminin G" evidence="17">
    <location>
        <begin position="733"/>
        <end position="905"/>
    </location>
</feature>
<dbReference type="Gene3D" id="2.10.25.10">
    <property type="entry name" value="Laminin"/>
    <property type="match status" value="3"/>
</dbReference>
<reference evidence="19" key="2">
    <citation type="submission" date="2025-09" db="UniProtKB">
        <authorList>
            <consortium name="Ensembl"/>
        </authorList>
    </citation>
    <scope>IDENTIFICATION</scope>
</reference>
<evidence type="ECO:0000256" key="16">
    <source>
        <dbReference type="SAM" id="SignalP"/>
    </source>
</evidence>
<keyword evidence="6" id="KW-0677">Repeat</keyword>
<feature type="region of interest" description="Disordered" evidence="14">
    <location>
        <begin position="1370"/>
        <end position="1392"/>
    </location>
</feature>
<dbReference type="PANTHER" id="PTHR15036:SF48">
    <property type="entry name" value="NEUREXIN-3B"/>
    <property type="match status" value="1"/>
</dbReference>
<evidence type="ECO:0000256" key="15">
    <source>
        <dbReference type="SAM" id="Phobius"/>
    </source>
</evidence>
<dbReference type="GO" id="GO:0046872">
    <property type="term" value="F:metal ion binding"/>
    <property type="evidence" value="ECO:0007669"/>
    <property type="project" value="UniProtKB-KW"/>
</dbReference>
<feature type="region of interest" description="Disordered" evidence="14">
    <location>
        <begin position="1533"/>
        <end position="1574"/>
    </location>
</feature>
<dbReference type="InterPro" id="IPR000742">
    <property type="entry name" value="EGF"/>
</dbReference>
<feature type="region of interest" description="Disordered" evidence="14">
    <location>
        <begin position="1647"/>
        <end position="1681"/>
    </location>
</feature>
<keyword evidence="4 15" id="KW-0812">Transmembrane</keyword>
<dbReference type="Proteomes" id="UP000694546">
    <property type="component" value="Chromosome 21"/>
</dbReference>
<evidence type="ECO:0000256" key="11">
    <source>
        <dbReference type="ARBA" id="ARBA00023157"/>
    </source>
</evidence>
<dbReference type="SMART" id="SM00181">
    <property type="entry name" value="EGF"/>
    <property type="match status" value="3"/>
</dbReference>
<dbReference type="FunFam" id="2.60.120.200:FF:000005">
    <property type="entry name" value="neurexin-1 isoform X1"/>
    <property type="match status" value="1"/>
</dbReference>
<evidence type="ECO:0000256" key="7">
    <source>
        <dbReference type="ARBA" id="ARBA00022837"/>
    </source>
</evidence>
<dbReference type="FunFam" id="2.10.25.10:FF:000029">
    <property type="entry name" value="neurexin-1 isoform X1"/>
    <property type="match status" value="1"/>
</dbReference>
<evidence type="ECO:0000256" key="13">
    <source>
        <dbReference type="PROSITE-ProRule" id="PRU00076"/>
    </source>
</evidence>
<feature type="domain" description="EGF-like" evidence="18">
    <location>
        <begin position="198"/>
        <end position="235"/>
    </location>
</feature>
<evidence type="ECO:0000256" key="4">
    <source>
        <dbReference type="ARBA" id="ARBA00022692"/>
    </source>
</evidence>
<keyword evidence="16" id="KW-0732">Signal</keyword>
<comment type="similarity">
    <text evidence="2">Belongs to the neurexin family.</text>
</comment>
<dbReference type="OMA" id="GHAGGMR"/>
<evidence type="ECO:0000256" key="8">
    <source>
        <dbReference type="ARBA" id="ARBA00022889"/>
    </source>
</evidence>
<proteinExistence type="inferred from homology"/>
<keyword evidence="10 15" id="KW-0472">Membrane</keyword>
<feature type="domain" description="Laminin G" evidence="17">
    <location>
        <begin position="481"/>
        <end position="687"/>
    </location>
</feature>
<reference evidence="19" key="1">
    <citation type="submission" date="2025-08" db="UniProtKB">
        <authorList>
            <consortium name="Ensembl"/>
        </authorList>
    </citation>
    <scope>IDENTIFICATION</scope>
</reference>
<keyword evidence="7" id="KW-0106">Calcium</keyword>
<feature type="compositionally biased region" description="Pro residues" evidence="14">
    <location>
        <begin position="1534"/>
        <end position="1547"/>
    </location>
</feature>
<dbReference type="GeneTree" id="ENSGT00940000167343"/>
<keyword evidence="20" id="KW-1185">Reference proteome</keyword>
<evidence type="ECO:0000256" key="2">
    <source>
        <dbReference type="ARBA" id="ARBA00010241"/>
    </source>
</evidence>
<dbReference type="FunFam" id="2.60.120.200:FF:000003">
    <property type="entry name" value="neurexin-1 isoform X1"/>
    <property type="match status" value="1"/>
</dbReference>
<comment type="caution">
    <text evidence="13">Lacks conserved residue(s) required for the propagation of feature annotation.</text>
</comment>
<dbReference type="InterPro" id="IPR013320">
    <property type="entry name" value="ConA-like_dom_sf"/>
</dbReference>
<evidence type="ECO:0000256" key="14">
    <source>
        <dbReference type="SAM" id="MobiDB-lite"/>
    </source>
</evidence>